<protein>
    <submittedName>
        <fullName evidence="1">Uncharacterized protein</fullName>
    </submittedName>
</protein>
<organism evidence="1 2">
    <name type="scientific">Iningainema tapete BLCC-T55</name>
    <dbReference type="NCBI Taxonomy" id="2748662"/>
    <lineage>
        <taxon>Bacteria</taxon>
        <taxon>Bacillati</taxon>
        <taxon>Cyanobacteriota</taxon>
        <taxon>Cyanophyceae</taxon>
        <taxon>Nostocales</taxon>
        <taxon>Scytonemataceae</taxon>
        <taxon>Iningainema tapete</taxon>
    </lineage>
</organism>
<evidence type="ECO:0000313" key="1">
    <source>
        <dbReference type="EMBL" id="MBD2771761.1"/>
    </source>
</evidence>
<proteinExistence type="predicted"/>
<comment type="caution">
    <text evidence="1">The sequence shown here is derived from an EMBL/GenBank/DDBJ whole genome shotgun (WGS) entry which is preliminary data.</text>
</comment>
<evidence type="ECO:0000313" key="2">
    <source>
        <dbReference type="Proteomes" id="UP000629098"/>
    </source>
</evidence>
<dbReference type="AlphaFoldDB" id="A0A8J6XGR9"/>
<reference evidence="1" key="1">
    <citation type="submission" date="2020-09" db="EMBL/GenBank/DDBJ databases">
        <title>Iningainema tapete sp. nov. (Scytonemataceae, Cyanobacteria) from greenhouses in central Florida (USA) produces two types of nodularin with biosynthetic potential for microcystin-LR and anabaenopeptins.</title>
        <authorList>
            <person name="Berthold D.E."/>
            <person name="Lefler F.W."/>
            <person name="Huang I.-S."/>
            <person name="Abdulla H."/>
            <person name="Zimba P.V."/>
            <person name="Laughinghouse H.D. IV."/>
        </authorList>
    </citation>
    <scope>NUCLEOTIDE SEQUENCE</scope>
    <source>
        <strain evidence="1">BLCCT55</strain>
    </source>
</reference>
<dbReference type="RefSeq" id="WP_190826056.1">
    <property type="nucleotide sequence ID" value="NZ_CAWPPI010000028.1"/>
</dbReference>
<sequence length="168" mass="18748">MFTLLNKRFAVLALVIASVGGTTLQTSVNAHSLDKSIQEVSLTKSSIENNKTIPLTLIDALPNQNYLVAQAAQPYVGEWSNGRGETMSMTSNTIKFGRDKKLAYKNITKVTDGNYFEIQITSPGKINYFSKYLALQVDGKQMKMTGYNSYKDMKAAQNQGLQVTWYRD</sequence>
<dbReference type="EMBL" id="JACXAE010000028">
    <property type="protein sequence ID" value="MBD2771761.1"/>
    <property type="molecule type" value="Genomic_DNA"/>
</dbReference>
<gene>
    <name evidence="1" type="ORF">ICL16_06550</name>
</gene>
<dbReference type="Proteomes" id="UP000629098">
    <property type="component" value="Unassembled WGS sequence"/>
</dbReference>
<name>A0A8J6XGR9_9CYAN</name>
<accession>A0A8J6XGR9</accession>
<keyword evidence="2" id="KW-1185">Reference proteome</keyword>